<dbReference type="Pfam" id="PF00266">
    <property type="entry name" value="Aminotran_5"/>
    <property type="match status" value="2"/>
</dbReference>
<evidence type="ECO:0000259" key="3">
    <source>
        <dbReference type="Pfam" id="PF06094"/>
    </source>
</evidence>
<reference evidence="4 5" key="1">
    <citation type="submission" date="2015-03" db="EMBL/GenBank/DDBJ databases">
        <title>Genomics and transcriptomics of the oil-accumulating basidiomycete yeast T. oleaginosus allow insights into substrate utilization and the diverse evolutionary trajectories of mating systems in fungi.</title>
        <authorList>
            <consortium name="DOE Joint Genome Institute"/>
            <person name="Kourist R."/>
            <person name="Kracht O."/>
            <person name="Bracharz F."/>
            <person name="Lipzen A."/>
            <person name="Nolan M."/>
            <person name="Ohm R."/>
            <person name="Grigoriev I."/>
            <person name="Sun S."/>
            <person name="Heitman J."/>
            <person name="Bruck T."/>
            <person name="Nowrousian M."/>
        </authorList>
    </citation>
    <scope>NUCLEOTIDE SEQUENCE [LARGE SCALE GENOMIC DNA]</scope>
    <source>
        <strain evidence="4 5">IBC0246</strain>
    </source>
</reference>
<dbReference type="Gene3D" id="3.10.490.10">
    <property type="entry name" value="Gamma-glutamyl cyclotransferase-like"/>
    <property type="match status" value="1"/>
</dbReference>
<dbReference type="InterPro" id="IPR015424">
    <property type="entry name" value="PyrdxlP-dep_Trfase"/>
</dbReference>
<name>A0A0J0XXM8_9TREE</name>
<dbReference type="Gene3D" id="3.90.1150.10">
    <property type="entry name" value="Aspartate Aminotransferase, domain 1"/>
    <property type="match status" value="1"/>
</dbReference>
<dbReference type="SUPFAM" id="SSF110857">
    <property type="entry name" value="Gamma-glutamyl cyclotransferase-like"/>
    <property type="match status" value="1"/>
</dbReference>
<dbReference type="InterPro" id="IPR015421">
    <property type="entry name" value="PyrdxlP-dep_Trfase_major"/>
</dbReference>
<evidence type="ECO:0000313" key="5">
    <source>
        <dbReference type="Proteomes" id="UP000053611"/>
    </source>
</evidence>
<proteinExistence type="predicted"/>
<organism evidence="4 5">
    <name type="scientific">Cutaneotrichosporon oleaginosum</name>
    <dbReference type="NCBI Taxonomy" id="879819"/>
    <lineage>
        <taxon>Eukaryota</taxon>
        <taxon>Fungi</taxon>
        <taxon>Dikarya</taxon>
        <taxon>Basidiomycota</taxon>
        <taxon>Agaricomycotina</taxon>
        <taxon>Tremellomycetes</taxon>
        <taxon>Trichosporonales</taxon>
        <taxon>Trichosporonaceae</taxon>
        <taxon>Cutaneotrichosporon</taxon>
    </lineage>
</organism>
<dbReference type="SUPFAM" id="SSF53383">
    <property type="entry name" value="PLP-dependent transferases"/>
    <property type="match status" value="1"/>
</dbReference>
<gene>
    <name evidence="4" type="ORF">CC85DRAFT_254197</name>
</gene>
<feature type="domain" description="Aminotransferase class V" evidence="2">
    <location>
        <begin position="386"/>
        <end position="578"/>
    </location>
</feature>
<feature type="domain" description="Gamma-glutamylcyclotransferase AIG2-like" evidence="3">
    <location>
        <begin position="30"/>
        <end position="133"/>
    </location>
</feature>
<feature type="domain" description="Aminotransferase class V" evidence="2">
    <location>
        <begin position="242"/>
        <end position="346"/>
    </location>
</feature>
<keyword evidence="5" id="KW-1185">Reference proteome</keyword>
<protein>
    <submittedName>
        <fullName evidence="4">PLP-dependent transferase</fullName>
    </submittedName>
</protein>
<evidence type="ECO:0000313" key="4">
    <source>
        <dbReference type="EMBL" id="KLT45811.1"/>
    </source>
</evidence>
<dbReference type="GO" id="GO:0016740">
    <property type="term" value="F:transferase activity"/>
    <property type="evidence" value="ECO:0007669"/>
    <property type="project" value="UniProtKB-KW"/>
</dbReference>
<dbReference type="Gene3D" id="3.40.640.10">
    <property type="entry name" value="Type I PLP-dependent aspartate aminotransferase-like (Major domain)"/>
    <property type="match status" value="1"/>
</dbReference>
<dbReference type="PANTHER" id="PTHR43092:SF2">
    <property type="entry name" value="HERCYNYLCYSTEINE SULFOXIDE LYASE"/>
    <property type="match status" value="1"/>
</dbReference>
<dbReference type="InterPro" id="IPR000192">
    <property type="entry name" value="Aminotrans_V_dom"/>
</dbReference>
<dbReference type="InterPro" id="IPR013024">
    <property type="entry name" value="GGCT-like"/>
</dbReference>
<evidence type="ECO:0000256" key="1">
    <source>
        <dbReference type="ARBA" id="ARBA00022898"/>
    </source>
</evidence>
<dbReference type="STRING" id="879819.A0A0J0XXM8"/>
<dbReference type="OrthoDB" id="5978656at2759"/>
<dbReference type="InterPro" id="IPR015422">
    <property type="entry name" value="PyrdxlP-dep_Trfase_small"/>
</dbReference>
<dbReference type="EMBL" id="KQ087179">
    <property type="protein sequence ID" value="KLT45811.1"/>
    <property type="molecule type" value="Genomic_DNA"/>
</dbReference>
<dbReference type="Proteomes" id="UP000053611">
    <property type="component" value="Unassembled WGS sequence"/>
</dbReference>
<dbReference type="GeneID" id="28981241"/>
<dbReference type="InterPro" id="IPR009288">
    <property type="entry name" value="AIG2-like_dom"/>
</dbReference>
<dbReference type="PANTHER" id="PTHR43092">
    <property type="entry name" value="L-CYSTEINE DESULFHYDRASE"/>
    <property type="match status" value="1"/>
</dbReference>
<dbReference type="AlphaFoldDB" id="A0A0J0XXM8"/>
<sequence length="648" mass="72260">MLTERLDQSQSTIYISLTMPSSETVQTFQLFAYGTLMVPAILLRVLGRKGEDLKFQDAILHGYTRHHVKDADYPGLIGSEKLAELGADAGDNATRGTLVSGLTPNDMRLLDVFEGDEYERVTASVAVLSEAKALSDLPAELVNASHRTASKEIRNVTALTYAWAAPVSRLEKAQWSFDEFLRDKAAVWAGTESEFAEVEAAQDEIVGAKVDGFPDFGHNMKQYWPFAKSYVNMNHGSYGSPPLCVIEAKEKLSRQMDARIDTWMRRRVEPLFDAIREEVAPLLGTVGDNVVLVQNTTHGVNTIAYNLKYEPGDIIVVYASTYNAVSQMMKHVCDTHEGVRIEVVNTTFPCAHSDIVEATEAVLKKYNKPVSAPGDGPVVPQGVEKDERVRVVVVDSIASLPGVVYPWEDVTRLCHKYGALSLVDGAHSIGQHTVDVTKADPDFFVSNLHKWLFTHRASAIMYVAPRNQALIRTTFPTGHYYESDKYPTTGYSHPWAFAKQFGWSGTGDFTPYLTVPVALKFRREIGGEERIMAYNHSMAVAGGKRLAKRWSTSIIENERGELTACMANVELPIAVPKDISEQIELQRYMEDTMLEADTFASTFVHNGKWFGRFSAQVWTELSDFDYVGDVYDKIAEGVRRGEHLQERS</sequence>
<feature type="non-terminal residue" evidence="4">
    <location>
        <position position="648"/>
    </location>
</feature>
<dbReference type="Pfam" id="PF06094">
    <property type="entry name" value="GGACT"/>
    <property type="match status" value="1"/>
</dbReference>
<evidence type="ECO:0000259" key="2">
    <source>
        <dbReference type="Pfam" id="PF00266"/>
    </source>
</evidence>
<dbReference type="CDD" id="cd06661">
    <property type="entry name" value="GGCT_like"/>
    <property type="match status" value="1"/>
</dbReference>
<keyword evidence="4" id="KW-0808">Transferase</keyword>
<dbReference type="InterPro" id="IPR036568">
    <property type="entry name" value="GGCT-like_sf"/>
</dbReference>
<keyword evidence="1" id="KW-0663">Pyridoxal phosphate</keyword>
<accession>A0A0J0XXM8</accession>